<dbReference type="AlphaFoldDB" id="A0A2S5B656"/>
<reference evidence="2 3" key="1">
    <citation type="journal article" date="2018" name="Front. Microbiol.">
        <title>Prospects for Fungal Bioremediation of Acidic Radioactive Waste Sites: Characterization and Genome Sequence of Rhodotorula taiwanensis MD1149.</title>
        <authorList>
            <person name="Tkavc R."/>
            <person name="Matrosova V.Y."/>
            <person name="Grichenko O.E."/>
            <person name="Gostincar C."/>
            <person name="Volpe R.P."/>
            <person name="Klimenkova P."/>
            <person name="Gaidamakova E.K."/>
            <person name="Zhou C.E."/>
            <person name="Stewart B.J."/>
            <person name="Lyman M.G."/>
            <person name="Malfatti S.A."/>
            <person name="Rubinfeld B."/>
            <person name="Courtot M."/>
            <person name="Singh J."/>
            <person name="Dalgard C.L."/>
            <person name="Hamilton T."/>
            <person name="Frey K.G."/>
            <person name="Gunde-Cimerman N."/>
            <person name="Dugan L."/>
            <person name="Daly M.J."/>
        </authorList>
    </citation>
    <scope>NUCLEOTIDE SEQUENCE [LARGE SCALE GENOMIC DNA]</scope>
    <source>
        <strain evidence="2 3">MD1149</strain>
    </source>
</reference>
<dbReference type="EMBL" id="PJQD01000051">
    <property type="protein sequence ID" value="POY72270.1"/>
    <property type="molecule type" value="Genomic_DNA"/>
</dbReference>
<feature type="region of interest" description="Disordered" evidence="1">
    <location>
        <begin position="151"/>
        <end position="210"/>
    </location>
</feature>
<comment type="caution">
    <text evidence="2">The sequence shown here is derived from an EMBL/GenBank/DDBJ whole genome shotgun (WGS) entry which is preliminary data.</text>
</comment>
<feature type="compositionally biased region" description="Basic and acidic residues" evidence="1">
    <location>
        <begin position="57"/>
        <end position="66"/>
    </location>
</feature>
<keyword evidence="3" id="KW-1185">Reference proteome</keyword>
<protein>
    <submittedName>
        <fullName evidence="2">Uncharacterized protein</fullName>
    </submittedName>
</protein>
<accession>A0A2S5B656</accession>
<name>A0A2S5B656_9BASI</name>
<dbReference type="Proteomes" id="UP000237144">
    <property type="component" value="Unassembled WGS sequence"/>
</dbReference>
<evidence type="ECO:0000313" key="2">
    <source>
        <dbReference type="EMBL" id="POY72270.1"/>
    </source>
</evidence>
<organism evidence="2 3">
    <name type="scientific">Rhodotorula taiwanensis</name>
    <dbReference type="NCBI Taxonomy" id="741276"/>
    <lineage>
        <taxon>Eukaryota</taxon>
        <taxon>Fungi</taxon>
        <taxon>Dikarya</taxon>
        <taxon>Basidiomycota</taxon>
        <taxon>Pucciniomycotina</taxon>
        <taxon>Microbotryomycetes</taxon>
        <taxon>Sporidiobolales</taxon>
        <taxon>Sporidiobolaceae</taxon>
        <taxon>Rhodotorula</taxon>
    </lineage>
</organism>
<sequence length="210" mass="22834">MTGARSPPRRSGTVDAAAVSPLPVDSAWPLSVQSQQSLHCAALAKPYEPYRFSLADDQGRRQHDSVRLQPPQHQQLYHASPESWATAVSHANKGSSTVSRPHTADASAHGGLVGAYPLHLDDHPPTFYSPPPPPPAPLPWHVRSNSLPKYSFMATNPTSFDGDDPAGGGKLSPRKASPPPAIKEDYSTDYTAEDYAHYSPSRRQQQQEQQ</sequence>
<evidence type="ECO:0000256" key="1">
    <source>
        <dbReference type="SAM" id="MobiDB-lite"/>
    </source>
</evidence>
<feature type="region of interest" description="Disordered" evidence="1">
    <location>
        <begin position="55"/>
        <end position="109"/>
    </location>
</feature>
<proteinExistence type="predicted"/>
<feature type="non-terminal residue" evidence="2">
    <location>
        <position position="210"/>
    </location>
</feature>
<gene>
    <name evidence="2" type="ORF">BMF94_4699</name>
</gene>
<evidence type="ECO:0000313" key="3">
    <source>
        <dbReference type="Proteomes" id="UP000237144"/>
    </source>
</evidence>